<accession>X0VBW0</accession>
<feature type="transmembrane region" description="Helical" evidence="1">
    <location>
        <begin position="88"/>
        <end position="109"/>
    </location>
</feature>
<evidence type="ECO:0000313" key="2">
    <source>
        <dbReference type="EMBL" id="GAG15579.1"/>
    </source>
</evidence>
<keyword evidence="1" id="KW-1133">Transmembrane helix</keyword>
<gene>
    <name evidence="2" type="ORF">S01H1_57901</name>
</gene>
<proteinExistence type="predicted"/>
<feature type="transmembrane region" description="Helical" evidence="1">
    <location>
        <begin position="115"/>
        <end position="132"/>
    </location>
</feature>
<sequence length="135" mass="14914">IEKLQLTVEDIAQIRKRRTDMPVFLLSIGIRLAKYGSLYVLLFALLQVHGYTLGSLSIWKTILGITGAEMTGYLPIKGLGGFGTWESGWALTLILLGFESRIAVISSGIHLVTNLFEYILGLLSILFLALPFSKK</sequence>
<evidence type="ECO:0000256" key="1">
    <source>
        <dbReference type="SAM" id="Phobius"/>
    </source>
</evidence>
<dbReference type="EMBL" id="BARS01037793">
    <property type="protein sequence ID" value="GAG15579.1"/>
    <property type="molecule type" value="Genomic_DNA"/>
</dbReference>
<reference evidence="2" key="1">
    <citation type="journal article" date="2014" name="Front. Microbiol.">
        <title>High frequency of phylogenetically diverse reductive dehalogenase-homologous genes in deep subseafloor sedimentary metagenomes.</title>
        <authorList>
            <person name="Kawai M."/>
            <person name="Futagami T."/>
            <person name="Toyoda A."/>
            <person name="Takaki Y."/>
            <person name="Nishi S."/>
            <person name="Hori S."/>
            <person name="Arai W."/>
            <person name="Tsubouchi T."/>
            <person name="Morono Y."/>
            <person name="Uchiyama I."/>
            <person name="Ito T."/>
            <person name="Fujiyama A."/>
            <person name="Inagaki F."/>
            <person name="Takami H."/>
        </authorList>
    </citation>
    <scope>NUCLEOTIDE SEQUENCE</scope>
    <source>
        <strain evidence="2">Expedition CK06-06</strain>
    </source>
</reference>
<dbReference type="AlphaFoldDB" id="X0VBW0"/>
<comment type="caution">
    <text evidence="2">The sequence shown here is derived from an EMBL/GenBank/DDBJ whole genome shotgun (WGS) entry which is preliminary data.</text>
</comment>
<keyword evidence="1" id="KW-0472">Membrane</keyword>
<keyword evidence="1" id="KW-0812">Transmembrane</keyword>
<name>X0VBW0_9ZZZZ</name>
<feature type="transmembrane region" description="Helical" evidence="1">
    <location>
        <begin position="23"/>
        <end position="46"/>
    </location>
</feature>
<protein>
    <submittedName>
        <fullName evidence="2">Uncharacterized protein</fullName>
    </submittedName>
</protein>
<organism evidence="2">
    <name type="scientific">marine sediment metagenome</name>
    <dbReference type="NCBI Taxonomy" id="412755"/>
    <lineage>
        <taxon>unclassified sequences</taxon>
        <taxon>metagenomes</taxon>
        <taxon>ecological metagenomes</taxon>
    </lineage>
</organism>
<feature type="non-terminal residue" evidence="2">
    <location>
        <position position="1"/>
    </location>
</feature>